<evidence type="ECO:0000256" key="1">
    <source>
        <dbReference type="PIRSR" id="PIRSR640198-1"/>
    </source>
</evidence>
<feature type="active site" evidence="1">
    <location>
        <position position="181"/>
    </location>
</feature>
<sequence length="253" mass="29898">MRITERKYLDTYNKSIGKEIPKLINGFDFSENRGGFEYLTKSSAVYSSNIEGNSIDLNSYMNYEMNKDKFKAGKEIEEIEDLIEAYEFAQNNKLNEKNLLNCHKIFSDTLLIRSKRGKYRIEQVGVFGKSGLAYMAVEPEFVEKEMKLFFQDLSELILTDLNEIEVFYFASLIHLRFVHIHPFRDGNGRAARLIEKWFITENLGHDFWRMPSEEFYKKNQAKYYETINLGVNYYELNYDRCVGFLEMLPNCLK</sequence>
<evidence type="ECO:0000313" key="5">
    <source>
        <dbReference type="EMBL" id="SHG04611.1"/>
    </source>
</evidence>
<evidence type="ECO:0000256" key="2">
    <source>
        <dbReference type="PIRSR" id="PIRSR640198-2"/>
    </source>
</evidence>
<feature type="domain" description="Fido" evidence="4">
    <location>
        <begin position="94"/>
        <end position="247"/>
    </location>
</feature>
<dbReference type="EMBL" id="FQUM01000026">
    <property type="protein sequence ID" value="SHG04611.1"/>
    <property type="molecule type" value="Genomic_DNA"/>
</dbReference>
<dbReference type="InterPro" id="IPR036597">
    <property type="entry name" value="Fido-like_dom_sf"/>
</dbReference>
<dbReference type="PANTHER" id="PTHR13504:SF38">
    <property type="entry name" value="FIDO DOMAIN-CONTAINING PROTEIN"/>
    <property type="match status" value="1"/>
</dbReference>
<dbReference type="InterPro" id="IPR040198">
    <property type="entry name" value="Fido_containing"/>
</dbReference>
<feature type="coiled-coil region" evidence="3">
    <location>
        <begin position="72"/>
        <end position="99"/>
    </location>
</feature>
<keyword evidence="3" id="KW-0175">Coiled coil</keyword>
<keyword evidence="2" id="KW-0067">ATP-binding</keyword>
<reference evidence="6" key="1">
    <citation type="submission" date="2016-11" db="EMBL/GenBank/DDBJ databases">
        <authorList>
            <person name="Varghese N."/>
            <person name="Submissions S."/>
        </authorList>
    </citation>
    <scope>NUCLEOTIDE SEQUENCE [LARGE SCALE GENOMIC DNA]</scope>
    <source>
        <strain evidence="6">DSM 26910</strain>
    </source>
</reference>
<protein>
    <submittedName>
        <fullName evidence="5">Fic/DOC family protein</fullName>
    </submittedName>
</protein>
<keyword evidence="6" id="KW-1185">Reference proteome</keyword>
<name>A0A1M5GM40_9BACT</name>
<gene>
    <name evidence="5" type="ORF">SAMN05444274_1265</name>
</gene>
<proteinExistence type="predicted"/>
<dbReference type="GO" id="GO:0005524">
    <property type="term" value="F:ATP binding"/>
    <property type="evidence" value="ECO:0007669"/>
    <property type="project" value="UniProtKB-KW"/>
</dbReference>
<dbReference type="PANTHER" id="PTHR13504">
    <property type="entry name" value="FIDO DOMAIN-CONTAINING PROTEIN DDB_G0283145"/>
    <property type="match status" value="1"/>
</dbReference>
<feature type="binding site" evidence="2">
    <location>
        <begin position="185"/>
        <end position="192"/>
    </location>
    <ligand>
        <name>ATP</name>
        <dbReference type="ChEBI" id="CHEBI:30616"/>
    </ligand>
</feature>
<evidence type="ECO:0000313" key="6">
    <source>
        <dbReference type="Proteomes" id="UP000184164"/>
    </source>
</evidence>
<dbReference type="AlphaFoldDB" id="A0A1M5GM40"/>
<dbReference type="Proteomes" id="UP000184164">
    <property type="component" value="Unassembled WGS sequence"/>
</dbReference>
<dbReference type="STRING" id="1484053.SAMN05444274_1265"/>
<organism evidence="5 6">
    <name type="scientific">Mariniphaga anaerophila</name>
    <dbReference type="NCBI Taxonomy" id="1484053"/>
    <lineage>
        <taxon>Bacteria</taxon>
        <taxon>Pseudomonadati</taxon>
        <taxon>Bacteroidota</taxon>
        <taxon>Bacteroidia</taxon>
        <taxon>Marinilabiliales</taxon>
        <taxon>Prolixibacteraceae</taxon>
        <taxon>Mariniphaga</taxon>
    </lineage>
</organism>
<dbReference type="SUPFAM" id="SSF140931">
    <property type="entry name" value="Fic-like"/>
    <property type="match status" value="1"/>
</dbReference>
<keyword evidence="2" id="KW-0547">Nucleotide-binding</keyword>
<evidence type="ECO:0000259" key="4">
    <source>
        <dbReference type="PROSITE" id="PS51459"/>
    </source>
</evidence>
<accession>A0A1M5GM40</accession>
<dbReference type="PROSITE" id="PS51459">
    <property type="entry name" value="FIDO"/>
    <property type="match status" value="1"/>
</dbReference>
<dbReference type="OrthoDB" id="9814400at2"/>
<dbReference type="RefSeq" id="WP_073003637.1">
    <property type="nucleotide sequence ID" value="NZ_FQUM01000026.1"/>
</dbReference>
<evidence type="ECO:0000256" key="3">
    <source>
        <dbReference type="SAM" id="Coils"/>
    </source>
</evidence>
<dbReference type="InterPro" id="IPR003812">
    <property type="entry name" value="Fido"/>
</dbReference>
<dbReference type="Pfam" id="PF02661">
    <property type="entry name" value="Fic"/>
    <property type="match status" value="1"/>
</dbReference>
<dbReference type="Gene3D" id="1.10.3290.10">
    <property type="entry name" value="Fido-like domain"/>
    <property type="match status" value="1"/>
</dbReference>